<dbReference type="PANTHER" id="PTHR30024">
    <property type="entry name" value="ALIPHATIC SULFONATES-BINDING PROTEIN-RELATED"/>
    <property type="match status" value="1"/>
</dbReference>
<reference evidence="2 3" key="1">
    <citation type="submission" date="2024-02" db="EMBL/GenBank/DDBJ databases">
        <title>New especies of Spiribacter isolated from saline water.</title>
        <authorList>
            <person name="Leon M.J."/>
            <person name="De La Haba R."/>
            <person name="Sanchez-Porro C."/>
            <person name="Ventosa A."/>
        </authorList>
    </citation>
    <scope>NUCLEOTIDE SEQUENCE [LARGE SCALE GENOMIC DNA]</scope>
    <source>
        <strain evidence="3">ag22IC6-390</strain>
    </source>
</reference>
<proteinExistence type="predicted"/>
<evidence type="ECO:0000313" key="3">
    <source>
        <dbReference type="Proteomes" id="UP001556709"/>
    </source>
</evidence>
<feature type="signal peptide" evidence="1">
    <location>
        <begin position="1"/>
        <end position="21"/>
    </location>
</feature>
<protein>
    <submittedName>
        <fullName evidence="2">ABC transporter substrate-binding protein</fullName>
    </submittedName>
</protein>
<evidence type="ECO:0000313" key="2">
    <source>
        <dbReference type="EMBL" id="MEX0468209.1"/>
    </source>
</evidence>
<dbReference type="Gene3D" id="3.40.190.10">
    <property type="entry name" value="Periplasmic binding protein-like II"/>
    <property type="match status" value="2"/>
</dbReference>
<dbReference type="SUPFAM" id="SSF53850">
    <property type="entry name" value="Periplasmic binding protein-like II"/>
    <property type="match status" value="1"/>
</dbReference>
<dbReference type="EMBL" id="JBAKFM010000001">
    <property type="protein sequence ID" value="MEX0468209.1"/>
    <property type="molecule type" value="Genomic_DNA"/>
</dbReference>
<organism evidence="2 3">
    <name type="scientific">Spiribacter pallidus</name>
    <dbReference type="NCBI Taxonomy" id="1987936"/>
    <lineage>
        <taxon>Bacteria</taxon>
        <taxon>Pseudomonadati</taxon>
        <taxon>Pseudomonadota</taxon>
        <taxon>Gammaproteobacteria</taxon>
        <taxon>Chromatiales</taxon>
        <taxon>Ectothiorhodospiraceae</taxon>
        <taxon>Spiribacter</taxon>
    </lineage>
</organism>
<feature type="chain" id="PRO_5045650847" evidence="1">
    <location>
        <begin position="22"/>
        <end position="339"/>
    </location>
</feature>
<dbReference type="Pfam" id="PF13379">
    <property type="entry name" value="NMT1_2"/>
    <property type="match status" value="1"/>
</dbReference>
<dbReference type="RefSeq" id="WP_367958289.1">
    <property type="nucleotide sequence ID" value="NZ_JBAKFK010000001.1"/>
</dbReference>
<keyword evidence="1" id="KW-0732">Signal</keyword>
<name>A0ABV3T9B3_9GAMM</name>
<gene>
    <name evidence="2" type="ORF">V6X73_00450</name>
</gene>
<evidence type="ECO:0000256" key="1">
    <source>
        <dbReference type="SAM" id="SignalP"/>
    </source>
</evidence>
<comment type="caution">
    <text evidence="2">The sequence shown here is derived from an EMBL/GenBank/DDBJ whole genome shotgun (WGS) entry which is preliminary data.</text>
</comment>
<dbReference type="Proteomes" id="UP001556709">
    <property type="component" value="Unassembled WGS sequence"/>
</dbReference>
<accession>A0ABV3T9B3</accession>
<sequence length="339" mass="36534">MDRRRWLLVPFLLLVMGIANAQSEPTRLEVGYMPILPVAQLFVLENAGWADGADLALELTRFSSGPAMVQAMASGELDVMYFGIGPAMVARSRGMPVTVLASSIREQIGLVARGELATAFDRADGDAAEAIAAFTRETGERPRIATFPQGSVPDTVLRHWLIEQLGIGTDAVEIVSMGADRVQQALLARAVDGASILEPILTTVRDRLPGARVVARAPEMLPGQPGAVLAAREQVLADHPDALQRLVELHVRATTMLENEPVAAAPHVREFVGKRLIPLETVEAALQSPASNYAADPHGIREGTQRMHDFQIGQGSLTQAVDLDALFETRLYDQVDAAE</sequence>
<keyword evidence="3" id="KW-1185">Reference proteome</keyword>